<evidence type="ECO:0000313" key="13">
    <source>
        <dbReference type="Proteomes" id="UP000004754"/>
    </source>
</evidence>
<evidence type="ECO:0000256" key="2">
    <source>
        <dbReference type="ARBA" id="ARBA00011123"/>
    </source>
</evidence>
<comment type="catalytic activity">
    <reaction evidence="9 10">
        <text>L-glutamyl-tRNA(Gln) + L-glutamine + ATP + H2O = L-glutaminyl-tRNA(Gln) + L-glutamate + ADP + phosphate + H(+)</text>
        <dbReference type="Rhea" id="RHEA:17521"/>
        <dbReference type="Rhea" id="RHEA-COMP:9681"/>
        <dbReference type="Rhea" id="RHEA-COMP:9684"/>
        <dbReference type="ChEBI" id="CHEBI:15377"/>
        <dbReference type="ChEBI" id="CHEBI:15378"/>
        <dbReference type="ChEBI" id="CHEBI:29985"/>
        <dbReference type="ChEBI" id="CHEBI:30616"/>
        <dbReference type="ChEBI" id="CHEBI:43474"/>
        <dbReference type="ChEBI" id="CHEBI:58359"/>
        <dbReference type="ChEBI" id="CHEBI:78520"/>
        <dbReference type="ChEBI" id="CHEBI:78521"/>
        <dbReference type="ChEBI" id="CHEBI:456216"/>
    </reaction>
</comment>
<evidence type="ECO:0000256" key="8">
    <source>
        <dbReference type="ARBA" id="ARBA00047380"/>
    </source>
</evidence>
<dbReference type="HOGENOM" id="CLU_019240_0_0_9"/>
<dbReference type="PROSITE" id="PS01234">
    <property type="entry name" value="GATB"/>
    <property type="match status" value="1"/>
</dbReference>
<dbReference type="GO" id="GO:0006412">
    <property type="term" value="P:translation"/>
    <property type="evidence" value="ECO:0007669"/>
    <property type="project" value="UniProtKB-UniRule"/>
</dbReference>
<proteinExistence type="inferred from homology"/>
<sequence>MEYDIVIGMEIHAELQTKTKIFCACPTKFGDPENTHTCPVCLGMPGVLPVINEKVIEFATKAGLALNCKIANFSKMDRKNYFYPDLPKAYQTSQFDRPLCLGGSVDINVSGETKPIGITRIHIEEDAGKLLHESADGTLIDVNRCGVPLIEIVSEPDMTGPEEARAFAEKVRNTLEYTGVSDCKMEEGSIRFDVNLSVKPKGSDELGTRTEMKNLNSFRALERAVRYESKRQIIELKKGHRIIQETRKWDDAKGVSSSMRSKEDAQDYRYFPEPDLVPIVITDEQIAQVKSELPELPEVKKARYVSDYGLPEYDAEVLTTSKETARFFEETVAILNEPKQISNWLMVDIPAHLKEKELTMATIPFAAKDLAELIAMITDNTISGKIAKKVMDQMFEGGETSPKAIVEANNWAQMSDTGALTDVVARVIADNPKSIADIAAGNKKAYGFLTGQVMKATKGQANPQMANQIIRGLVEKALKG</sequence>
<keyword evidence="13" id="KW-1185">Reference proteome</keyword>
<dbReference type="InterPro" id="IPR017959">
    <property type="entry name" value="Asn/Gln-tRNA_amidoTrfase_suB/E"/>
</dbReference>
<comment type="similarity">
    <text evidence="1 10">Belongs to the GatB/GatE family. GatB subfamily.</text>
</comment>
<dbReference type="OrthoDB" id="9804078at2"/>
<protein>
    <recommendedName>
        <fullName evidence="10">Aspartyl/glutamyl-tRNA(Asn/Gln) amidotransferase subunit B</fullName>
        <shortName evidence="10">Asp/Glu-ADT subunit B</shortName>
        <ecNumber evidence="10">6.3.5.-</ecNumber>
    </recommendedName>
</protein>
<dbReference type="STRING" id="887929.HMP0721_0526"/>
<dbReference type="GO" id="GO:0016740">
    <property type="term" value="F:transferase activity"/>
    <property type="evidence" value="ECO:0007669"/>
    <property type="project" value="UniProtKB-KW"/>
</dbReference>
<keyword evidence="5 10" id="KW-0067">ATP-binding</keyword>
<dbReference type="InterPro" id="IPR014746">
    <property type="entry name" value="Gln_synth/guanido_kin_cat_dom"/>
</dbReference>
<dbReference type="GO" id="GO:0070681">
    <property type="term" value="P:glutaminyl-tRNAGln biosynthesis via transamidation"/>
    <property type="evidence" value="ECO:0007669"/>
    <property type="project" value="TreeGrafter"/>
</dbReference>
<dbReference type="FunFam" id="1.10.150.380:FF:000001">
    <property type="entry name" value="Aspartyl/glutamyl-tRNA(Asn/Gln) amidotransferase subunit B"/>
    <property type="match status" value="1"/>
</dbReference>
<dbReference type="InterPro" id="IPR023168">
    <property type="entry name" value="GatB_Yqey_C_2"/>
</dbReference>
<evidence type="ECO:0000313" key="12">
    <source>
        <dbReference type="EMBL" id="EFV02381.1"/>
    </source>
</evidence>
<keyword evidence="3 10" id="KW-0436">Ligase</keyword>
<dbReference type="PANTHER" id="PTHR11659">
    <property type="entry name" value="GLUTAMYL-TRNA GLN AMIDOTRANSFERASE SUBUNIT B MITOCHONDRIAL AND PROKARYOTIC PET112-RELATED"/>
    <property type="match status" value="1"/>
</dbReference>
<dbReference type="NCBIfam" id="NF004012">
    <property type="entry name" value="PRK05477.1-2"/>
    <property type="match status" value="1"/>
</dbReference>
<dbReference type="Gene3D" id="1.10.10.410">
    <property type="match status" value="1"/>
</dbReference>
<dbReference type="NCBIfam" id="NF004014">
    <property type="entry name" value="PRK05477.1-4"/>
    <property type="match status" value="1"/>
</dbReference>
<dbReference type="Pfam" id="PF02637">
    <property type="entry name" value="GatB_Yqey"/>
    <property type="match status" value="1"/>
</dbReference>
<name>E6MEU3_9FIRM</name>
<accession>E6MEU3</accession>
<dbReference type="GO" id="GO:0050566">
    <property type="term" value="F:asparaginyl-tRNA synthase (glutamine-hydrolyzing) activity"/>
    <property type="evidence" value="ECO:0007669"/>
    <property type="project" value="RHEA"/>
</dbReference>
<dbReference type="EC" id="6.3.5.-" evidence="10"/>
<evidence type="ECO:0000256" key="4">
    <source>
        <dbReference type="ARBA" id="ARBA00022741"/>
    </source>
</evidence>
<dbReference type="SUPFAM" id="SSF55931">
    <property type="entry name" value="Glutamine synthetase/guanido kinase"/>
    <property type="match status" value="1"/>
</dbReference>
<dbReference type="SMART" id="SM00845">
    <property type="entry name" value="GatB_Yqey"/>
    <property type="match status" value="1"/>
</dbReference>
<dbReference type="HAMAP" id="MF_00121">
    <property type="entry name" value="GatB"/>
    <property type="match status" value="1"/>
</dbReference>
<dbReference type="InterPro" id="IPR042114">
    <property type="entry name" value="GatB_C_1"/>
</dbReference>
<comment type="subunit">
    <text evidence="2 10">Heterotrimer of A, B and C subunits.</text>
</comment>
<dbReference type="SUPFAM" id="SSF89095">
    <property type="entry name" value="GatB/YqeY motif"/>
    <property type="match status" value="1"/>
</dbReference>
<dbReference type="EMBL" id="AEQN01000009">
    <property type="protein sequence ID" value="EFV02381.1"/>
    <property type="molecule type" value="Genomic_DNA"/>
</dbReference>
<dbReference type="Gene3D" id="1.10.150.380">
    <property type="entry name" value="GatB domain, N-terminal subdomain"/>
    <property type="match status" value="1"/>
</dbReference>
<comment type="caution">
    <text evidence="12">The sequence shown here is derived from an EMBL/GenBank/DDBJ whole genome shotgun (WGS) entry which is preliminary data.</text>
</comment>
<dbReference type="InterPro" id="IPR004413">
    <property type="entry name" value="GatB"/>
</dbReference>
<dbReference type="InterPro" id="IPR006075">
    <property type="entry name" value="Asn/Gln-tRNA_Trfase_suB/E_cat"/>
</dbReference>
<evidence type="ECO:0000256" key="7">
    <source>
        <dbReference type="ARBA" id="ARBA00024799"/>
    </source>
</evidence>
<organism evidence="12 13">
    <name type="scientific">Pseudoramibacter alactolyticus ATCC 23263</name>
    <dbReference type="NCBI Taxonomy" id="887929"/>
    <lineage>
        <taxon>Bacteria</taxon>
        <taxon>Bacillati</taxon>
        <taxon>Bacillota</taxon>
        <taxon>Clostridia</taxon>
        <taxon>Eubacteriales</taxon>
        <taxon>Eubacteriaceae</taxon>
        <taxon>Pseudoramibacter</taxon>
    </lineage>
</organism>
<comment type="function">
    <text evidence="7 10">Allows the formation of correctly charged Asn-tRNA(Asn) or Gln-tRNA(Gln) through the transamidation of misacylated Asp-tRNA(Asn) or Glu-tRNA(Gln) in organisms which lack either or both of asparaginyl-tRNA or glutaminyl-tRNA synthetases. The reaction takes place in the presence of glutamine and ATP through an activated phospho-Asp-tRNA(Asn) or phospho-Glu-tRNA(Gln).</text>
</comment>
<dbReference type="PANTHER" id="PTHR11659:SF0">
    <property type="entry name" value="GLUTAMYL-TRNA(GLN) AMIDOTRANSFERASE SUBUNIT B, MITOCHONDRIAL"/>
    <property type="match status" value="1"/>
</dbReference>
<evidence type="ECO:0000256" key="3">
    <source>
        <dbReference type="ARBA" id="ARBA00022598"/>
    </source>
</evidence>
<dbReference type="RefSeq" id="WP_006597945.1">
    <property type="nucleotide sequence ID" value="NZ_GL622359.1"/>
</dbReference>
<dbReference type="AlphaFoldDB" id="E6MEU3"/>
<reference evidence="12 13" key="1">
    <citation type="submission" date="2010-12" db="EMBL/GenBank/DDBJ databases">
        <authorList>
            <person name="Muzny D."/>
            <person name="Qin X."/>
            <person name="Deng J."/>
            <person name="Jiang H."/>
            <person name="Liu Y."/>
            <person name="Qu J."/>
            <person name="Song X.-Z."/>
            <person name="Zhang L."/>
            <person name="Thornton R."/>
            <person name="Coyle M."/>
            <person name="Francisco L."/>
            <person name="Jackson L."/>
            <person name="Javaid M."/>
            <person name="Korchina V."/>
            <person name="Kovar C."/>
            <person name="Mata R."/>
            <person name="Mathew T."/>
            <person name="Ngo R."/>
            <person name="Nguyen L."/>
            <person name="Nguyen N."/>
            <person name="Okwuonu G."/>
            <person name="Ongeri F."/>
            <person name="Pham C."/>
            <person name="Simmons D."/>
            <person name="Wilczek-Boney K."/>
            <person name="Hale W."/>
            <person name="Jakkamsetti A."/>
            <person name="Pham P."/>
            <person name="Ruth R."/>
            <person name="San Lucas F."/>
            <person name="Warren J."/>
            <person name="Zhang J."/>
            <person name="Zhao Z."/>
            <person name="Zhou C."/>
            <person name="Zhu D."/>
            <person name="Lee S."/>
            <person name="Bess C."/>
            <person name="Blankenburg K."/>
            <person name="Forbes L."/>
            <person name="Fu Q."/>
            <person name="Gubbala S."/>
            <person name="Hirani K."/>
            <person name="Jayaseelan J.C."/>
            <person name="Lara F."/>
            <person name="Munidasa M."/>
            <person name="Palculict T."/>
            <person name="Patil S."/>
            <person name="Pu L.-L."/>
            <person name="Saada N."/>
            <person name="Tang L."/>
            <person name="Weissenberger G."/>
            <person name="Zhu Y."/>
            <person name="Hemphill L."/>
            <person name="Shang Y."/>
            <person name="Youmans B."/>
            <person name="Ayvaz T."/>
            <person name="Ross M."/>
            <person name="Santibanez J."/>
            <person name="Aqrawi P."/>
            <person name="Gross S."/>
            <person name="Joshi V."/>
            <person name="Fowler G."/>
            <person name="Nazareth L."/>
            <person name="Reid J."/>
            <person name="Worley K."/>
            <person name="Petrosino J."/>
            <person name="Highlander S."/>
            <person name="Gibbs R."/>
        </authorList>
    </citation>
    <scope>NUCLEOTIDE SEQUENCE [LARGE SCALE GENOMIC DNA]</scope>
    <source>
        <strain evidence="12 13">ATCC 23263</strain>
    </source>
</reference>
<evidence type="ECO:0000259" key="11">
    <source>
        <dbReference type="SMART" id="SM00845"/>
    </source>
</evidence>
<dbReference type="NCBIfam" id="TIGR00133">
    <property type="entry name" value="gatB"/>
    <property type="match status" value="1"/>
</dbReference>
<dbReference type="GO" id="GO:0005524">
    <property type="term" value="F:ATP binding"/>
    <property type="evidence" value="ECO:0007669"/>
    <property type="project" value="UniProtKB-KW"/>
</dbReference>
<gene>
    <name evidence="10 12" type="primary">gatB</name>
    <name evidence="12" type="ORF">HMP0721_0526</name>
</gene>
<evidence type="ECO:0000256" key="9">
    <source>
        <dbReference type="ARBA" id="ARBA00047913"/>
    </source>
</evidence>
<dbReference type="InterPro" id="IPR018027">
    <property type="entry name" value="Asn/Gln_amidotransferase"/>
</dbReference>
<feature type="domain" description="Asn/Gln amidotransferase" evidence="11">
    <location>
        <begin position="326"/>
        <end position="474"/>
    </location>
</feature>
<evidence type="ECO:0000256" key="6">
    <source>
        <dbReference type="ARBA" id="ARBA00022917"/>
    </source>
</evidence>
<evidence type="ECO:0000256" key="10">
    <source>
        <dbReference type="HAMAP-Rule" id="MF_00121"/>
    </source>
</evidence>
<evidence type="ECO:0000256" key="5">
    <source>
        <dbReference type="ARBA" id="ARBA00022840"/>
    </source>
</evidence>
<keyword evidence="12" id="KW-0808">Transferase</keyword>
<keyword evidence="6 10" id="KW-0648">Protein biosynthesis</keyword>
<dbReference type="FunFam" id="1.10.10.410:FF:000001">
    <property type="entry name" value="Aspartyl/glutamyl-tRNA(Asn/Gln) amidotransferase subunit B"/>
    <property type="match status" value="1"/>
</dbReference>
<comment type="catalytic activity">
    <reaction evidence="8 10">
        <text>L-aspartyl-tRNA(Asn) + L-glutamine + ATP + H2O = L-asparaginyl-tRNA(Asn) + L-glutamate + ADP + phosphate + 2 H(+)</text>
        <dbReference type="Rhea" id="RHEA:14513"/>
        <dbReference type="Rhea" id="RHEA-COMP:9674"/>
        <dbReference type="Rhea" id="RHEA-COMP:9677"/>
        <dbReference type="ChEBI" id="CHEBI:15377"/>
        <dbReference type="ChEBI" id="CHEBI:15378"/>
        <dbReference type="ChEBI" id="CHEBI:29985"/>
        <dbReference type="ChEBI" id="CHEBI:30616"/>
        <dbReference type="ChEBI" id="CHEBI:43474"/>
        <dbReference type="ChEBI" id="CHEBI:58359"/>
        <dbReference type="ChEBI" id="CHEBI:78515"/>
        <dbReference type="ChEBI" id="CHEBI:78516"/>
        <dbReference type="ChEBI" id="CHEBI:456216"/>
    </reaction>
</comment>
<dbReference type="GO" id="GO:0050567">
    <property type="term" value="F:glutaminyl-tRNA synthase (glutamine-hydrolyzing) activity"/>
    <property type="evidence" value="ECO:0007669"/>
    <property type="project" value="UniProtKB-UniRule"/>
</dbReference>
<dbReference type="InterPro" id="IPR017958">
    <property type="entry name" value="Gln-tRNA_amidoTrfase_suB_CS"/>
</dbReference>
<dbReference type="eggNOG" id="COG0064">
    <property type="taxonomic scope" value="Bacteria"/>
</dbReference>
<dbReference type="InterPro" id="IPR003789">
    <property type="entry name" value="Asn/Gln_tRNA_amidoTrase-B-like"/>
</dbReference>
<evidence type="ECO:0000256" key="1">
    <source>
        <dbReference type="ARBA" id="ARBA00005306"/>
    </source>
</evidence>
<dbReference type="Pfam" id="PF02934">
    <property type="entry name" value="GatB_N"/>
    <property type="match status" value="1"/>
</dbReference>
<dbReference type="Proteomes" id="UP000004754">
    <property type="component" value="Unassembled WGS sequence"/>
</dbReference>
<keyword evidence="4 10" id="KW-0547">Nucleotide-binding</keyword>